<accession>X0V4Z7</accession>
<reference evidence="1" key="1">
    <citation type="journal article" date="2014" name="Front. Microbiol.">
        <title>High frequency of phylogenetically diverse reductive dehalogenase-homologous genes in deep subseafloor sedimentary metagenomes.</title>
        <authorList>
            <person name="Kawai M."/>
            <person name="Futagami T."/>
            <person name="Toyoda A."/>
            <person name="Takaki Y."/>
            <person name="Nishi S."/>
            <person name="Hori S."/>
            <person name="Arai W."/>
            <person name="Tsubouchi T."/>
            <person name="Morono Y."/>
            <person name="Uchiyama I."/>
            <person name="Ito T."/>
            <person name="Fujiyama A."/>
            <person name="Inagaki F."/>
            <person name="Takami H."/>
        </authorList>
    </citation>
    <scope>NUCLEOTIDE SEQUENCE</scope>
    <source>
        <strain evidence="1">Expedition CK06-06</strain>
    </source>
</reference>
<comment type="caution">
    <text evidence="1">The sequence shown here is derived from an EMBL/GenBank/DDBJ whole genome shotgun (WGS) entry which is preliminary data.</text>
</comment>
<dbReference type="AlphaFoldDB" id="X0V4Z7"/>
<feature type="non-terminal residue" evidence="1">
    <location>
        <position position="1"/>
    </location>
</feature>
<name>X0V4Z7_9ZZZZ</name>
<evidence type="ECO:0000313" key="1">
    <source>
        <dbReference type="EMBL" id="GAG13175.1"/>
    </source>
</evidence>
<gene>
    <name evidence="1" type="ORF">S01H1_39533</name>
</gene>
<protein>
    <submittedName>
        <fullName evidence="1">Uncharacterized protein</fullName>
    </submittedName>
</protein>
<organism evidence="1">
    <name type="scientific">marine sediment metagenome</name>
    <dbReference type="NCBI Taxonomy" id="412755"/>
    <lineage>
        <taxon>unclassified sequences</taxon>
        <taxon>metagenomes</taxon>
        <taxon>ecological metagenomes</taxon>
    </lineage>
</organism>
<sequence>HKFQFLASLRNAVKKQDLSEEIFPELYEEAADDK</sequence>
<proteinExistence type="predicted"/>
<dbReference type="EMBL" id="BARS01024960">
    <property type="protein sequence ID" value="GAG13175.1"/>
    <property type="molecule type" value="Genomic_DNA"/>
</dbReference>